<evidence type="ECO:0000256" key="7">
    <source>
        <dbReference type="ARBA" id="ARBA00023136"/>
    </source>
</evidence>
<feature type="domain" description="Ionotropic glutamate receptor C-terminal" evidence="13">
    <location>
        <begin position="3"/>
        <end position="123"/>
    </location>
</feature>
<evidence type="ECO:0000313" key="14">
    <source>
        <dbReference type="EMBL" id="KAH8022472.1"/>
    </source>
</evidence>
<keyword evidence="4 12" id="KW-0812">Transmembrane</keyword>
<name>A0A9J6DKV7_RHIMP</name>
<dbReference type="InterPro" id="IPR001320">
    <property type="entry name" value="Iontro_rcpt_C"/>
</dbReference>
<comment type="caution">
    <text evidence="14">The sequence shown here is derived from an EMBL/GenBank/DDBJ whole genome shotgun (WGS) entry which is preliminary data.</text>
</comment>
<dbReference type="SUPFAM" id="SSF53850">
    <property type="entry name" value="Periplasmic binding protein-like II"/>
    <property type="match status" value="1"/>
</dbReference>
<dbReference type="FunFam" id="3.40.190.10:FF:000061">
    <property type="entry name" value="Glutamate receptor, ionotropic kainate"/>
    <property type="match status" value="1"/>
</dbReference>
<evidence type="ECO:0000259" key="13">
    <source>
        <dbReference type="SMART" id="SM00079"/>
    </source>
</evidence>
<accession>A0A9J6DKV7</accession>
<evidence type="ECO:0000256" key="9">
    <source>
        <dbReference type="ARBA" id="ARBA00023180"/>
    </source>
</evidence>
<dbReference type="EMBL" id="JABSTU010000009">
    <property type="protein sequence ID" value="KAH8022472.1"/>
    <property type="molecule type" value="Genomic_DNA"/>
</dbReference>
<keyword evidence="5 12" id="KW-1133">Transmembrane helix</keyword>
<evidence type="ECO:0000256" key="2">
    <source>
        <dbReference type="ARBA" id="ARBA00008685"/>
    </source>
</evidence>
<evidence type="ECO:0000256" key="12">
    <source>
        <dbReference type="SAM" id="Phobius"/>
    </source>
</evidence>
<dbReference type="PANTHER" id="PTHR18966">
    <property type="entry name" value="IONOTROPIC GLUTAMATE RECEPTOR"/>
    <property type="match status" value="1"/>
</dbReference>
<organism evidence="14 15">
    <name type="scientific">Rhipicephalus microplus</name>
    <name type="common">Cattle tick</name>
    <name type="synonym">Boophilus microplus</name>
    <dbReference type="NCBI Taxonomy" id="6941"/>
    <lineage>
        <taxon>Eukaryota</taxon>
        <taxon>Metazoa</taxon>
        <taxon>Ecdysozoa</taxon>
        <taxon>Arthropoda</taxon>
        <taxon>Chelicerata</taxon>
        <taxon>Arachnida</taxon>
        <taxon>Acari</taxon>
        <taxon>Parasitiformes</taxon>
        <taxon>Ixodida</taxon>
        <taxon>Ixodoidea</taxon>
        <taxon>Ixodidae</taxon>
        <taxon>Rhipicephalinae</taxon>
        <taxon>Rhipicephalus</taxon>
        <taxon>Boophilus</taxon>
    </lineage>
</organism>
<sequence>MIRLFRLTEPDMTENKKHSDSSLIKRMWAVMEAAQPSVFAETNEKGVERVLRGGYAYLMESTTIEYMVQKNCQLMQIGGLLDSKGYGIATPPEAKIRSVLSAAIVEFHEGDLLFKLKEKWWKTRNPPDPTALAKCQLYSNASSSSSSSSEMGLASVGGVFIVLFFGCLAGAILCLGEFIWELQKTPYGERESIVMEMFHACKLVVTCRGRKFSPKSLSMEGSLDGEATLRSAAQSSTRSGGTAVA</sequence>
<protein>
    <recommendedName>
        <fullName evidence="13">Ionotropic glutamate receptor C-terminal domain-containing protein</fullName>
    </recommendedName>
</protein>
<dbReference type="SMART" id="SM00079">
    <property type="entry name" value="PBPe"/>
    <property type="match status" value="1"/>
</dbReference>
<dbReference type="AlphaFoldDB" id="A0A9J6DKV7"/>
<gene>
    <name evidence="14" type="ORF">HPB51_024571</name>
</gene>
<evidence type="ECO:0000256" key="6">
    <source>
        <dbReference type="ARBA" id="ARBA00023065"/>
    </source>
</evidence>
<keyword evidence="3" id="KW-0813">Transport</keyword>
<reference evidence="14" key="1">
    <citation type="journal article" date="2020" name="Cell">
        <title>Large-Scale Comparative Analyses of Tick Genomes Elucidate Their Genetic Diversity and Vector Capacities.</title>
        <authorList>
            <consortium name="Tick Genome and Microbiome Consortium (TIGMIC)"/>
            <person name="Jia N."/>
            <person name="Wang J."/>
            <person name="Shi W."/>
            <person name="Du L."/>
            <person name="Sun Y."/>
            <person name="Zhan W."/>
            <person name="Jiang J.F."/>
            <person name="Wang Q."/>
            <person name="Zhang B."/>
            <person name="Ji P."/>
            <person name="Bell-Sakyi L."/>
            <person name="Cui X.M."/>
            <person name="Yuan T.T."/>
            <person name="Jiang B.G."/>
            <person name="Yang W.F."/>
            <person name="Lam T.T."/>
            <person name="Chang Q.C."/>
            <person name="Ding S.J."/>
            <person name="Wang X.J."/>
            <person name="Zhu J.G."/>
            <person name="Ruan X.D."/>
            <person name="Zhao L."/>
            <person name="Wei J.T."/>
            <person name="Ye R.Z."/>
            <person name="Que T.C."/>
            <person name="Du C.H."/>
            <person name="Zhou Y.H."/>
            <person name="Cheng J.X."/>
            <person name="Dai P.F."/>
            <person name="Guo W.B."/>
            <person name="Han X.H."/>
            <person name="Huang E.J."/>
            <person name="Li L.F."/>
            <person name="Wei W."/>
            <person name="Gao Y.C."/>
            <person name="Liu J.Z."/>
            <person name="Shao H.Z."/>
            <person name="Wang X."/>
            <person name="Wang C.C."/>
            <person name="Yang T.C."/>
            <person name="Huo Q.B."/>
            <person name="Li W."/>
            <person name="Chen H.Y."/>
            <person name="Chen S.E."/>
            <person name="Zhou L.G."/>
            <person name="Ni X.B."/>
            <person name="Tian J.H."/>
            <person name="Sheng Y."/>
            <person name="Liu T."/>
            <person name="Pan Y.S."/>
            <person name="Xia L.Y."/>
            <person name="Li J."/>
            <person name="Zhao F."/>
            <person name="Cao W.C."/>
        </authorList>
    </citation>
    <scope>NUCLEOTIDE SEQUENCE</scope>
    <source>
        <strain evidence="14">Rmic-2018</strain>
    </source>
</reference>
<dbReference type="Proteomes" id="UP000821866">
    <property type="component" value="Chromosome 7"/>
</dbReference>
<evidence type="ECO:0000256" key="3">
    <source>
        <dbReference type="ARBA" id="ARBA00022448"/>
    </source>
</evidence>
<dbReference type="VEuPathDB" id="VectorBase:LOC119173712"/>
<evidence type="ECO:0000256" key="10">
    <source>
        <dbReference type="ARBA" id="ARBA00023286"/>
    </source>
</evidence>
<comment type="subcellular location">
    <subcellularLocation>
        <location evidence="1">Membrane</location>
        <topology evidence="1">Multi-pass membrane protein</topology>
    </subcellularLocation>
</comment>
<dbReference type="InterPro" id="IPR015683">
    <property type="entry name" value="Ionotropic_Glu_rcpt"/>
</dbReference>
<feature type="transmembrane region" description="Helical" evidence="12">
    <location>
        <begin position="153"/>
        <end position="180"/>
    </location>
</feature>
<reference evidence="14" key="2">
    <citation type="submission" date="2021-09" db="EMBL/GenBank/DDBJ databases">
        <authorList>
            <person name="Jia N."/>
            <person name="Wang J."/>
            <person name="Shi W."/>
            <person name="Du L."/>
            <person name="Sun Y."/>
            <person name="Zhan W."/>
            <person name="Jiang J."/>
            <person name="Wang Q."/>
            <person name="Zhang B."/>
            <person name="Ji P."/>
            <person name="Sakyi L.B."/>
            <person name="Cui X."/>
            <person name="Yuan T."/>
            <person name="Jiang B."/>
            <person name="Yang W."/>
            <person name="Lam T.T.-Y."/>
            <person name="Chang Q."/>
            <person name="Ding S."/>
            <person name="Wang X."/>
            <person name="Zhu J."/>
            <person name="Ruan X."/>
            <person name="Zhao L."/>
            <person name="Wei J."/>
            <person name="Que T."/>
            <person name="Du C."/>
            <person name="Cheng J."/>
            <person name="Dai P."/>
            <person name="Han X."/>
            <person name="Huang E."/>
            <person name="Gao Y."/>
            <person name="Liu J."/>
            <person name="Shao H."/>
            <person name="Ye R."/>
            <person name="Li L."/>
            <person name="Wei W."/>
            <person name="Wang X."/>
            <person name="Wang C."/>
            <person name="Huo Q."/>
            <person name="Li W."/>
            <person name="Guo W."/>
            <person name="Chen H."/>
            <person name="Chen S."/>
            <person name="Zhou L."/>
            <person name="Zhou L."/>
            <person name="Ni X."/>
            <person name="Tian J."/>
            <person name="Zhou Y."/>
            <person name="Sheng Y."/>
            <person name="Liu T."/>
            <person name="Pan Y."/>
            <person name="Xia L."/>
            <person name="Li J."/>
            <person name="Zhao F."/>
            <person name="Cao W."/>
        </authorList>
    </citation>
    <scope>NUCLEOTIDE SEQUENCE</scope>
    <source>
        <strain evidence="14">Rmic-2018</strain>
        <tissue evidence="14">Larvae</tissue>
    </source>
</reference>
<dbReference type="GO" id="GO:0016020">
    <property type="term" value="C:membrane"/>
    <property type="evidence" value="ECO:0007669"/>
    <property type="project" value="UniProtKB-SubCell"/>
</dbReference>
<evidence type="ECO:0000256" key="8">
    <source>
        <dbReference type="ARBA" id="ARBA00023170"/>
    </source>
</evidence>
<evidence type="ECO:0000256" key="11">
    <source>
        <dbReference type="ARBA" id="ARBA00023303"/>
    </source>
</evidence>
<evidence type="ECO:0000256" key="5">
    <source>
        <dbReference type="ARBA" id="ARBA00022989"/>
    </source>
</evidence>
<keyword evidence="8" id="KW-0675">Receptor</keyword>
<evidence type="ECO:0000313" key="15">
    <source>
        <dbReference type="Proteomes" id="UP000821866"/>
    </source>
</evidence>
<comment type="similarity">
    <text evidence="2">Belongs to the glutamate-gated ion channel (TC 1.A.10.1) family.</text>
</comment>
<keyword evidence="6" id="KW-0406">Ion transport</keyword>
<keyword evidence="10" id="KW-1071">Ligand-gated ion channel</keyword>
<keyword evidence="11" id="KW-0407">Ion channel</keyword>
<keyword evidence="9" id="KW-0325">Glycoprotein</keyword>
<dbReference type="Gene3D" id="3.40.190.10">
    <property type="entry name" value="Periplasmic binding protein-like II"/>
    <property type="match status" value="2"/>
</dbReference>
<keyword evidence="7 12" id="KW-0472">Membrane</keyword>
<keyword evidence="15" id="KW-1185">Reference proteome</keyword>
<dbReference type="GO" id="GO:0015276">
    <property type="term" value="F:ligand-gated monoatomic ion channel activity"/>
    <property type="evidence" value="ECO:0007669"/>
    <property type="project" value="InterPro"/>
</dbReference>
<proteinExistence type="inferred from homology"/>
<evidence type="ECO:0000256" key="4">
    <source>
        <dbReference type="ARBA" id="ARBA00022692"/>
    </source>
</evidence>
<evidence type="ECO:0000256" key="1">
    <source>
        <dbReference type="ARBA" id="ARBA00004141"/>
    </source>
</evidence>